<dbReference type="PANTHER" id="PTHR46401">
    <property type="entry name" value="GLYCOSYLTRANSFERASE WBBK-RELATED"/>
    <property type="match status" value="1"/>
</dbReference>
<dbReference type="RefSeq" id="WP_290191841.1">
    <property type="nucleotide sequence ID" value="NZ_CP162514.1"/>
</dbReference>
<protein>
    <submittedName>
        <fullName evidence="3">Glycosyltransferase family 4 protein</fullName>
        <ecNumber evidence="3">2.4.-.-</ecNumber>
    </submittedName>
</protein>
<evidence type="ECO:0000256" key="1">
    <source>
        <dbReference type="ARBA" id="ARBA00022679"/>
    </source>
</evidence>
<dbReference type="SUPFAM" id="SSF53756">
    <property type="entry name" value="UDP-Glycosyltransferase/glycogen phosphorylase"/>
    <property type="match status" value="1"/>
</dbReference>
<reference evidence="3" key="1">
    <citation type="submission" date="2024-07" db="EMBL/GenBank/DDBJ databases">
        <authorList>
            <person name="Jiang Y."/>
            <person name="Qin Q."/>
        </authorList>
    </citation>
    <scope>NUCLEOTIDE SEQUENCE</scope>
    <source>
        <strain evidence="3">SD03</strain>
    </source>
</reference>
<dbReference type="AlphaFoldDB" id="A0AB39ARL6"/>
<dbReference type="InterPro" id="IPR001296">
    <property type="entry name" value="Glyco_trans_1"/>
</dbReference>
<evidence type="ECO:0000259" key="2">
    <source>
        <dbReference type="Pfam" id="PF00534"/>
    </source>
</evidence>
<dbReference type="EMBL" id="CP162514">
    <property type="protein sequence ID" value="XDH88088.1"/>
    <property type="molecule type" value="Genomic_DNA"/>
</dbReference>
<dbReference type="GO" id="GO:0016757">
    <property type="term" value="F:glycosyltransferase activity"/>
    <property type="evidence" value="ECO:0007669"/>
    <property type="project" value="UniProtKB-KW"/>
</dbReference>
<name>A0AB39ARL6_9GAMM</name>
<keyword evidence="3" id="KW-0328">Glycosyltransferase</keyword>
<keyword evidence="1 3" id="KW-0808">Transferase</keyword>
<evidence type="ECO:0000313" key="3">
    <source>
        <dbReference type="EMBL" id="XDH88088.1"/>
    </source>
</evidence>
<dbReference type="GO" id="GO:0009103">
    <property type="term" value="P:lipopolysaccharide biosynthetic process"/>
    <property type="evidence" value="ECO:0007669"/>
    <property type="project" value="TreeGrafter"/>
</dbReference>
<organism evidence="3">
    <name type="scientific">Pseudoalteromonas sp. SD03</name>
    <dbReference type="NCBI Taxonomy" id="3231719"/>
    <lineage>
        <taxon>Bacteria</taxon>
        <taxon>Pseudomonadati</taxon>
        <taxon>Pseudomonadota</taxon>
        <taxon>Gammaproteobacteria</taxon>
        <taxon>Alteromonadales</taxon>
        <taxon>Pseudoalteromonadaceae</taxon>
        <taxon>Pseudoalteromonas</taxon>
    </lineage>
</organism>
<dbReference type="PANTHER" id="PTHR46401:SF2">
    <property type="entry name" value="GLYCOSYLTRANSFERASE WBBK-RELATED"/>
    <property type="match status" value="1"/>
</dbReference>
<dbReference type="Gene3D" id="3.40.50.2000">
    <property type="entry name" value="Glycogen Phosphorylase B"/>
    <property type="match status" value="2"/>
</dbReference>
<dbReference type="EC" id="2.4.-.-" evidence="3"/>
<feature type="domain" description="Glycosyl transferase family 1" evidence="2">
    <location>
        <begin position="191"/>
        <end position="344"/>
    </location>
</feature>
<dbReference type="Pfam" id="PF00534">
    <property type="entry name" value="Glycos_transf_1"/>
    <property type="match status" value="1"/>
</dbReference>
<gene>
    <name evidence="3" type="ORF">ABZP26_02525</name>
</gene>
<dbReference type="CDD" id="cd03801">
    <property type="entry name" value="GT4_PimA-like"/>
    <property type="match status" value="1"/>
</dbReference>
<accession>A0AB39ARL6</accession>
<sequence>MKKEIILFGPQLYFKNASYGGGSGGYTRNMETYLEEFTSDEFTLSPCFHTVRSTMKSVSNIFFIRLLIDMKRFLFSIFKNKKKLAAVHILAQYRNATPREFIISLMCVVFNIPYLYEVKAGQFDTWYHDTNKINKLMIKFIISKSSLVLCEGKRYIPFIELFFNKQSFYWPNFVPSKEIPIEFNSTSYILNEPLKICFIGYCYEGKGVFDLVSSADKFQRENNVVVELNIVGHESDEFKAFIESSNLIINLIRHGKQEHSQVLNILKSSHLFCLPTRHLGEGHNNSVNEAMMCHKPIVCTKNGFLPDILAPGKAIFIEDHGNIEKALKYFISEPDNINKMTNDAHNFFLEQLHSEKVIPVLCDYYKGMTEK</sequence>
<proteinExistence type="predicted"/>